<feature type="domain" description="Helicase C-terminal" evidence="16">
    <location>
        <begin position="2056"/>
        <end position="2210"/>
    </location>
</feature>
<feature type="compositionally biased region" description="Polar residues" evidence="13">
    <location>
        <begin position="1072"/>
        <end position="1081"/>
    </location>
</feature>
<feature type="compositionally biased region" description="Low complexity" evidence="13">
    <location>
        <begin position="1"/>
        <end position="15"/>
    </location>
</feature>
<dbReference type="EMBL" id="BQFW01000013">
    <property type="protein sequence ID" value="GJJ77105.1"/>
    <property type="molecule type" value="Genomic_DNA"/>
</dbReference>
<dbReference type="GO" id="GO:0005524">
    <property type="term" value="F:ATP binding"/>
    <property type="evidence" value="ECO:0007669"/>
    <property type="project" value="UniProtKB-KW"/>
</dbReference>
<feature type="domain" description="FYVE-type" evidence="14">
    <location>
        <begin position="143"/>
        <end position="199"/>
    </location>
</feature>
<feature type="compositionally biased region" description="Polar residues" evidence="13">
    <location>
        <begin position="1122"/>
        <end position="1135"/>
    </location>
</feature>
<evidence type="ECO:0000256" key="11">
    <source>
        <dbReference type="ARBA" id="ARBA00023242"/>
    </source>
</evidence>
<keyword evidence="8" id="KW-0862">Zinc</keyword>
<dbReference type="InterPro" id="IPR049730">
    <property type="entry name" value="SNF2/RAD54-like_C"/>
</dbReference>
<dbReference type="InterPro" id="IPR000306">
    <property type="entry name" value="Znf_FYVE"/>
</dbReference>
<reference evidence="17" key="2">
    <citation type="journal article" date="2022" name="Microbiol. Resour. Announc.">
        <title>Whole-Genome Sequence of Entomortierella parvispora E1425, a Mucoromycotan Fungus Associated with Burkholderiaceae-Related Endosymbiotic Bacteria.</title>
        <authorList>
            <person name="Herlambang A."/>
            <person name="Guo Y."/>
            <person name="Takashima Y."/>
            <person name="Narisawa K."/>
            <person name="Ohta H."/>
            <person name="Nishizawa T."/>
        </authorList>
    </citation>
    <scope>NUCLEOTIDE SEQUENCE</scope>
    <source>
        <strain evidence="17">E1425</strain>
    </source>
</reference>
<feature type="region of interest" description="Disordered" evidence="13">
    <location>
        <begin position="426"/>
        <end position="535"/>
    </location>
</feature>
<dbReference type="CDD" id="cd18007">
    <property type="entry name" value="DEXHc_ATRX-like"/>
    <property type="match status" value="1"/>
</dbReference>
<dbReference type="SMART" id="SM00487">
    <property type="entry name" value="DEXDc"/>
    <property type="match status" value="1"/>
</dbReference>
<dbReference type="InterPro" id="IPR017455">
    <property type="entry name" value="Znf_FYVE-rel"/>
</dbReference>
<dbReference type="GO" id="GO:0008270">
    <property type="term" value="F:zinc ion binding"/>
    <property type="evidence" value="ECO:0007669"/>
    <property type="project" value="UniProtKB-KW"/>
</dbReference>
<gene>
    <name evidence="17" type="ORF">EMPS_09464</name>
</gene>
<evidence type="ECO:0000256" key="10">
    <source>
        <dbReference type="ARBA" id="ARBA00023125"/>
    </source>
</evidence>
<comment type="caution">
    <text evidence="17">The sequence shown here is derived from an EMBL/GenBank/DDBJ whole genome shotgun (WGS) entry which is preliminary data.</text>
</comment>
<feature type="compositionally biased region" description="Basic and acidic residues" evidence="13">
    <location>
        <begin position="1158"/>
        <end position="1167"/>
    </location>
</feature>
<sequence>MEGSQQPLLQPPSLQDVERKHSQLPPQYRQAIFEKLQREYQQQQLQLQSQPQQQQQQQQQQQYLRPDVRHQQSTSLASSPTKSGQNEGAASSARKRVTSAPLTKTYRLERDSDSLSTTSSITGLSRAHWKPDSSAPVCTWPGCYIEFGLFDRRHHCRKCGDIFCSTHCSKEVPLDYSLEFNPEDGVASRACVGCFEAFEQWKSPVSFSSASAFDRPLEDRLATGSSSREDVVHGDRDPAPAARATLQRKNTGQLPEGFLGGSTSGEAFGREDIVRPSNAASGNIAIKKRPTQENEVDGRVLLMNMDHGALKDEFSVKAFGKRAKILDAIANLRVVAKKQEVTKNLDSARTFTVSTPLSILDMGGLRLSEDAPLIHRPLPILPPVQSPRQREAVFRRGGSPSDRDYAPIPLLDVPLRIWKGVAPNAQDQKASLSPSQKPLPQTGSVGSKSRTIQEEAESDDDEGSVSLGSDDDDDDDEEDRGSVGYDNATDESSVQEDQGQDVDGLGGEDDGATYDMDTDVPVMRDHSNGDRSMNRSDIAATSVSSLGKQTLEPAPVQSTVRRIAPALVQPGLIHRPLDRTPSLALSSSSGNMVTTSSNGSLDESGDPGVTKNYFLSAIEAAARVRKDDSGVAQSPITSTSDELHALSLSPSLSMEGNDPAKRRKSQKKKPYFEGGKLSLSEIFLGSETLPTENVEDEEDGDDDWAMVSSRSQERLSCNPGRRHVIQKNMLRVLRDPPFFDIPGYTAYAPLRRGEKDVPVLLYPRLKPGNNNGKARRSTWDKTFPDPKKRTTTARIELEVSGEDMTSFDFSAFGSGVPHEQPTAAAILDDPVLPLYGDSDASAYTTDEELFREVAREEKDLARPPRSKRVLPPKATLSEPEVRAAVEGYIADYKMLWEQNSLPSLEKKRYHHYQGAANPEGLEKSLAKSNAEFKQISEKRLKSVLDAMTETSYKSVTEVRQKCKAMDETLRRLCYLQWEIDLLAGPPPDPPSRRVLSKLHSPAAPSMSSPVGPSKKARNIPEDLDSQQISEIDEDSGADYESDLSDLIDDSGVIQIEDTDGDVTMDADFLPSTKVQAPIQQIRSKEKSRKQHSEGSSSQTAKATVIPREDAGESDKRHKAGSSIVNDTLAPETQTPQLPPRPRSTYIRNTENSLQPFSRRAEVVRHDASQSSSPQEIRPKSTEEQDLDIHIDGFRSTPAPSNANETPSTSRESSVALEKEGVIPATFRAVETQHWIHLFKSDDEIIKELRSLRRYVCCLSHRDNNPIAQGWREPWMSIYQEYIEWIELGVSEETGIKMFLKWRRNGNDVTSARAAKAVEALAQYRAEKQARAKEALKKASERKQNLNAARAEQTTKEDAKDNMDMDLATPNKDISKKDIPKKDASKEDTAERGGFEKSSLKNGTSEKSASEKETCEREGSIQRKRCITPPNAIMIDSSDSDSSNIESLRRRIGPKPRKFIRKESKPIESETSFLTASADNEKSSRSRETTGGSRSGEDEDMPIRRKTKKRARRKYFGDSSQSDADDDEDDDDDDDDDDGDDDISLKGKKKARTEVAEAEDVLRLREDLAKRDKEIQERIKIQEARGLILKSNSKDGEVLINPGHKDTESPVTIPLFFSQHMKPHQIDGVRFMWRNVVMLESGCILAHAMGLGKTFQVIVFLYVLLREILFKNENIPKYLSDGRVLLLVPPIVIDNWQSEFIKWIPAEELEVVRVWVLPTAVGKRDVMSRYDVMHDWHNLGGILLLSYSMFRTYSTPTKLEPETEVLNRIQAFLTSPGPSITVADEGHVLKNEKAKLSVASKRIKSKARVILTGYPLQNRLEEYWCMVDFIRPNYLGELNSFRSNFINPIERGLFTDSHVIERKASSKKLRVLTELIGSFVLRKDQSVLRASLPKKIEYVISCRLTRLQTDLYEQFLLSLGSVESAVTLLGNGHIFLTICNHPAAFRAASRVTKNAAIIRGCVDELSNVENGSPMMTGASAVTAGTISGSDAASSNEATIQAAAENGEAVAEAVESNLAMNDAMKSVKSSTIWDQIISHYTKDLNDVTNSYKMVILLDILTACRAIKEKVLVFTRNIPTIDFIEFSVKNAGFKSMTLDGSTAVTSRQSMIDDFNDTDNYDLFLISTGAGSVGVNLVSASRVVIFDVGWNPSHDEQAIARAFRYGQTRKVYVYRLQTFGTFEDLLYKNNLHKLGLANRVIDKKTIKSNTFSKTQMKQYFRRPPAPSETPVWVTKENVEDLFNKPDTEDTVLRTVIEKNKESLTFIVPQNELIRELDSDLTEADMEDIRYMISQEQRRIEGKPFDSSMYMTSPPMMSPFPSSATNSPIPASGFPVPGNASAAVGLQAYGGPQRPSQRQPPPLGTVQGPPISVAASKRERTKEQVLMTLDELQALAETHRRAMARDPTISRTEQTLQQRGRTLTDFEREQERSVLLAQERINAIVEHQNQGHPAHVYAPSLFPPNRNAFRGYSAAIQPEHMVMPPISRAGSVASTSAATSSPVLSWSMSPGGARNNMAAPGNRIHQMSFRPLSQPRSFPQQQEPPTVALQNQNLQPRVRNQGQTQSQSPNQNPRQNETEDQGQSSIQGRGQGAVQGPSHDASQSLDQHEDQK</sequence>
<feature type="region of interest" description="Disordered" evidence="13">
    <location>
        <begin position="1332"/>
        <end position="1551"/>
    </location>
</feature>
<dbReference type="InterPro" id="IPR044574">
    <property type="entry name" value="ARIP4-like"/>
</dbReference>
<dbReference type="CDD" id="cd15760">
    <property type="entry name" value="FYVE_scVPS27p_like"/>
    <property type="match status" value="1"/>
</dbReference>
<evidence type="ECO:0000256" key="1">
    <source>
        <dbReference type="ARBA" id="ARBA00004123"/>
    </source>
</evidence>
<feature type="compositionally biased region" description="Low complexity" evidence="13">
    <location>
        <begin position="586"/>
        <end position="600"/>
    </location>
</feature>
<feature type="compositionally biased region" description="Basic and acidic residues" evidence="13">
    <location>
        <begin position="1332"/>
        <end position="1343"/>
    </location>
</feature>
<dbReference type="InterPro" id="IPR000330">
    <property type="entry name" value="SNF2_N"/>
</dbReference>
<keyword evidence="9" id="KW-0067">ATP-binding</keyword>
<feature type="region of interest" description="Disordered" evidence="13">
    <location>
        <begin position="2341"/>
        <end position="2365"/>
    </location>
</feature>
<feature type="compositionally biased region" description="Acidic residues" evidence="13">
    <location>
        <begin position="506"/>
        <end position="518"/>
    </location>
</feature>
<dbReference type="InterPro" id="IPR038718">
    <property type="entry name" value="SNF2-like_sf"/>
</dbReference>
<dbReference type="Pfam" id="PF00271">
    <property type="entry name" value="Helicase_C"/>
    <property type="match status" value="1"/>
</dbReference>
<dbReference type="InterPro" id="IPR014001">
    <property type="entry name" value="Helicase_ATP-bd"/>
</dbReference>
<dbReference type="InterPro" id="IPR013083">
    <property type="entry name" value="Znf_RING/FYVE/PHD"/>
</dbReference>
<keyword evidence="4" id="KW-0547">Nucleotide-binding</keyword>
<feature type="compositionally biased region" description="Low complexity" evidence="13">
    <location>
        <begin position="114"/>
        <end position="125"/>
    </location>
</feature>
<dbReference type="PANTHER" id="PTHR45797:SF1">
    <property type="entry name" value="HELICASE ARIP4"/>
    <property type="match status" value="1"/>
</dbReference>
<feature type="compositionally biased region" description="Basic and acidic residues" evidence="13">
    <location>
        <begin position="1352"/>
        <end position="1362"/>
    </location>
</feature>
<organism evidence="17 18">
    <name type="scientific">Entomortierella parvispora</name>
    <dbReference type="NCBI Taxonomy" id="205924"/>
    <lineage>
        <taxon>Eukaryota</taxon>
        <taxon>Fungi</taxon>
        <taxon>Fungi incertae sedis</taxon>
        <taxon>Mucoromycota</taxon>
        <taxon>Mortierellomycotina</taxon>
        <taxon>Mortierellomycetes</taxon>
        <taxon>Mortierellales</taxon>
        <taxon>Mortierellaceae</taxon>
        <taxon>Entomortierella</taxon>
    </lineage>
</organism>
<dbReference type="Pfam" id="PF24580">
    <property type="entry name" value="DUF7607"/>
    <property type="match status" value="1"/>
</dbReference>
<dbReference type="SMART" id="SM00064">
    <property type="entry name" value="FYVE"/>
    <property type="match status" value="1"/>
</dbReference>
<feature type="compositionally biased region" description="Basic and acidic residues" evidence="13">
    <location>
        <begin position="1106"/>
        <end position="1115"/>
    </location>
</feature>
<protein>
    <submittedName>
        <fullName evidence="17">Uncharacterized protein</fullName>
    </submittedName>
</protein>
<dbReference type="GO" id="GO:0005634">
    <property type="term" value="C:nucleus"/>
    <property type="evidence" value="ECO:0007669"/>
    <property type="project" value="UniProtKB-SubCell"/>
</dbReference>
<feature type="region of interest" description="Disordered" evidence="13">
    <location>
        <begin position="378"/>
        <end position="407"/>
    </location>
</feature>
<feature type="compositionally biased region" description="Polar residues" evidence="13">
    <location>
        <begin position="1197"/>
        <end position="1212"/>
    </location>
</feature>
<feature type="compositionally biased region" description="Basic residues" evidence="13">
    <location>
        <begin position="1449"/>
        <end position="1459"/>
    </location>
</feature>
<dbReference type="SUPFAM" id="SSF57903">
    <property type="entry name" value="FYVE/PHD zinc finger"/>
    <property type="match status" value="1"/>
</dbReference>
<evidence type="ECO:0000256" key="6">
    <source>
        <dbReference type="ARBA" id="ARBA00022801"/>
    </source>
</evidence>
<dbReference type="GO" id="GO:0016887">
    <property type="term" value="F:ATP hydrolysis activity"/>
    <property type="evidence" value="ECO:0007669"/>
    <property type="project" value="InterPro"/>
</dbReference>
<keyword evidence="7" id="KW-0347">Helicase</keyword>
<evidence type="ECO:0000256" key="4">
    <source>
        <dbReference type="ARBA" id="ARBA00022741"/>
    </source>
</evidence>
<dbReference type="InterPro" id="IPR001650">
    <property type="entry name" value="Helicase_C-like"/>
</dbReference>
<dbReference type="OrthoDB" id="2020972at2759"/>
<feature type="compositionally biased region" description="Acidic residues" evidence="13">
    <location>
        <begin position="454"/>
        <end position="479"/>
    </location>
</feature>
<dbReference type="PROSITE" id="PS50178">
    <property type="entry name" value="ZF_FYVE"/>
    <property type="match status" value="1"/>
</dbReference>
<feature type="region of interest" description="Disordered" evidence="13">
    <location>
        <begin position="985"/>
        <end position="1028"/>
    </location>
</feature>
<feature type="compositionally biased region" description="Basic and acidic residues" evidence="13">
    <location>
        <begin position="1407"/>
        <end position="1420"/>
    </location>
</feature>
<feature type="compositionally biased region" description="Basic and acidic residues" evidence="13">
    <location>
        <begin position="522"/>
        <end position="534"/>
    </location>
</feature>
<dbReference type="Pfam" id="PF00176">
    <property type="entry name" value="SNF2-rel_dom"/>
    <property type="match status" value="1"/>
</dbReference>
<evidence type="ECO:0000256" key="2">
    <source>
        <dbReference type="ARBA" id="ARBA00007025"/>
    </source>
</evidence>
<evidence type="ECO:0000313" key="18">
    <source>
        <dbReference type="Proteomes" id="UP000827284"/>
    </source>
</evidence>
<name>A0A9P3HIB8_9FUNG</name>
<evidence type="ECO:0000313" key="17">
    <source>
        <dbReference type="EMBL" id="GJJ77105.1"/>
    </source>
</evidence>
<dbReference type="Gene3D" id="3.40.50.300">
    <property type="entry name" value="P-loop containing nucleotide triphosphate hydrolases"/>
    <property type="match status" value="1"/>
</dbReference>
<dbReference type="GO" id="GO:0004386">
    <property type="term" value="F:helicase activity"/>
    <property type="evidence" value="ECO:0007669"/>
    <property type="project" value="UniProtKB-KW"/>
</dbReference>
<feature type="region of interest" description="Disordered" evidence="13">
    <location>
        <begin position="1063"/>
        <end position="1216"/>
    </location>
</feature>
<comment type="subcellular location">
    <subcellularLocation>
        <location evidence="1">Nucleus</location>
    </subcellularLocation>
</comment>
<dbReference type="InterPro" id="IPR011011">
    <property type="entry name" value="Znf_FYVE_PHD"/>
</dbReference>
<dbReference type="SUPFAM" id="SSF52540">
    <property type="entry name" value="P-loop containing nucleoside triphosphate hydrolases"/>
    <property type="match status" value="2"/>
</dbReference>
<feature type="region of interest" description="Disordered" evidence="13">
    <location>
        <begin position="2496"/>
        <end position="2515"/>
    </location>
</feature>
<evidence type="ECO:0000256" key="5">
    <source>
        <dbReference type="ARBA" id="ARBA00022771"/>
    </source>
</evidence>
<feature type="compositionally biased region" description="Polar residues" evidence="13">
    <location>
        <begin position="426"/>
        <end position="450"/>
    </location>
</feature>
<evidence type="ECO:0000256" key="12">
    <source>
        <dbReference type="PROSITE-ProRule" id="PRU00091"/>
    </source>
</evidence>
<evidence type="ECO:0000256" key="8">
    <source>
        <dbReference type="ARBA" id="ARBA00022833"/>
    </source>
</evidence>
<dbReference type="PANTHER" id="PTHR45797">
    <property type="entry name" value="RAD54-LIKE"/>
    <property type="match status" value="1"/>
</dbReference>
<feature type="compositionally biased region" description="Low complexity" evidence="13">
    <location>
        <begin position="41"/>
        <end position="62"/>
    </location>
</feature>
<feature type="compositionally biased region" description="Basic and acidic residues" evidence="13">
    <location>
        <begin position="1372"/>
        <end position="1398"/>
    </location>
</feature>
<dbReference type="Pfam" id="PF01363">
    <property type="entry name" value="FYVE"/>
    <property type="match status" value="1"/>
</dbReference>
<dbReference type="Gene3D" id="3.30.40.10">
    <property type="entry name" value="Zinc/RING finger domain, C3HC4 (zinc finger)"/>
    <property type="match status" value="1"/>
</dbReference>
<feature type="region of interest" description="Disordered" evidence="13">
    <location>
        <begin position="582"/>
        <end position="607"/>
    </location>
</feature>
<feature type="domain" description="Helicase ATP-binding" evidence="15">
    <location>
        <begin position="1633"/>
        <end position="1832"/>
    </location>
</feature>
<feature type="region of interest" description="Disordered" evidence="13">
    <location>
        <begin position="242"/>
        <end position="261"/>
    </location>
</feature>
<feature type="compositionally biased region" description="Basic and acidic residues" evidence="13">
    <location>
        <begin position="1176"/>
        <end position="1192"/>
    </location>
</feature>
<dbReference type="InterPro" id="IPR027417">
    <property type="entry name" value="P-loop_NTPase"/>
</dbReference>
<evidence type="ECO:0000256" key="9">
    <source>
        <dbReference type="ARBA" id="ARBA00022840"/>
    </source>
</evidence>
<dbReference type="CDD" id="cd18793">
    <property type="entry name" value="SF2_C_SNF"/>
    <property type="match status" value="1"/>
</dbReference>
<keyword evidence="18" id="KW-1185">Reference proteome</keyword>
<feature type="compositionally biased region" description="Basic residues" evidence="13">
    <location>
        <begin position="1503"/>
        <end position="1513"/>
    </location>
</feature>
<evidence type="ECO:0000256" key="3">
    <source>
        <dbReference type="ARBA" id="ARBA00022723"/>
    </source>
</evidence>
<feature type="compositionally biased region" description="Polar residues" evidence="13">
    <location>
        <begin position="1468"/>
        <end position="1477"/>
    </location>
</feature>
<keyword evidence="10" id="KW-0238">DNA-binding</keyword>
<dbReference type="PROSITE" id="PS51192">
    <property type="entry name" value="HELICASE_ATP_BIND_1"/>
    <property type="match status" value="1"/>
</dbReference>
<reference evidence="17" key="1">
    <citation type="submission" date="2021-11" db="EMBL/GenBank/DDBJ databases">
        <authorList>
            <person name="Herlambang A."/>
            <person name="Guo Y."/>
            <person name="Takashima Y."/>
            <person name="Nishizawa T."/>
        </authorList>
    </citation>
    <scope>NUCLEOTIDE SEQUENCE</scope>
    <source>
        <strain evidence="17">E1425</strain>
    </source>
</reference>
<feature type="region of interest" description="Disordered" evidence="13">
    <location>
        <begin position="624"/>
        <end position="671"/>
    </location>
</feature>
<evidence type="ECO:0000256" key="13">
    <source>
        <dbReference type="SAM" id="MobiDB-lite"/>
    </source>
</evidence>
<feature type="region of interest" description="Disordered" evidence="13">
    <location>
        <begin position="1"/>
        <end position="130"/>
    </location>
</feature>
<keyword evidence="6" id="KW-0378">Hydrolase</keyword>
<accession>A0A9P3HIB8</accession>
<evidence type="ECO:0000256" key="7">
    <source>
        <dbReference type="ARBA" id="ARBA00022806"/>
    </source>
</evidence>
<feature type="compositionally biased region" description="Low complexity" evidence="13">
    <location>
        <begin position="2555"/>
        <end position="2583"/>
    </location>
</feature>
<dbReference type="PROSITE" id="PS51194">
    <property type="entry name" value="HELICASE_CTER"/>
    <property type="match status" value="1"/>
</dbReference>
<dbReference type="SMART" id="SM00490">
    <property type="entry name" value="HELICc"/>
    <property type="match status" value="1"/>
</dbReference>
<feature type="compositionally biased region" description="Polar residues" evidence="13">
    <location>
        <begin position="71"/>
        <end position="89"/>
    </location>
</feature>
<keyword evidence="11" id="KW-0539">Nucleus</keyword>
<evidence type="ECO:0000259" key="15">
    <source>
        <dbReference type="PROSITE" id="PS51192"/>
    </source>
</evidence>
<keyword evidence="3" id="KW-0479">Metal-binding</keyword>
<evidence type="ECO:0000259" key="16">
    <source>
        <dbReference type="PROSITE" id="PS51194"/>
    </source>
</evidence>
<dbReference type="GO" id="GO:0003677">
    <property type="term" value="F:DNA binding"/>
    <property type="evidence" value="ECO:0007669"/>
    <property type="project" value="UniProtKB-KW"/>
</dbReference>
<evidence type="ECO:0000259" key="14">
    <source>
        <dbReference type="PROSITE" id="PS50178"/>
    </source>
</evidence>
<feature type="region of interest" description="Disordered" evidence="13">
    <location>
        <begin position="2553"/>
        <end position="2607"/>
    </location>
</feature>
<feature type="compositionally biased region" description="Basic and acidic residues" evidence="13">
    <location>
        <begin position="1478"/>
        <end position="1487"/>
    </location>
</feature>
<comment type="similarity">
    <text evidence="2">Belongs to the SNF2/RAD54 helicase family.</text>
</comment>
<dbReference type="Proteomes" id="UP000827284">
    <property type="component" value="Unassembled WGS sequence"/>
</dbReference>
<dbReference type="InterPro" id="IPR056026">
    <property type="entry name" value="DUF7607"/>
</dbReference>
<feature type="compositionally biased region" description="Polar residues" evidence="13">
    <location>
        <begin position="631"/>
        <end position="640"/>
    </location>
</feature>
<keyword evidence="5 12" id="KW-0863">Zinc-finger</keyword>
<dbReference type="Gene3D" id="3.40.50.10810">
    <property type="entry name" value="Tandem AAA-ATPase domain"/>
    <property type="match status" value="1"/>
</dbReference>
<feature type="compositionally biased region" description="Acidic residues" evidence="13">
    <location>
        <begin position="1522"/>
        <end position="1541"/>
    </location>
</feature>
<feature type="compositionally biased region" description="Polar residues" evidence="13">
    <location>
        <begin position="1145"/>
        <end position="1155"/>
    </location>
</feature>
<proteinExistence type="inferred from homology"/>